<feature type="compositionally biased region" description="Polar residues" evidence="2">
    <location>
        <begin position="495"/>
        <end position="537"/>
    </location>
</feature>
<dbReference type="PANTHER" id="PTHR19303">
    <property type="entry name" value="TRANSPOSON"/>
    <property type="match status" value="1"/>
</dbReference>
<accession>A0AAU9UHN0</accession>
<proteinExistence type="predicted"/>
<name>A0AAU9UHN0_EUPED</name>
<reference evidence="4" key="1">
    <citation type="submission" date="2022-03" db="EMBL/GenBank/DDBJ databases">
        <authorList>
            <person name="Tunstrom K."/>
        </authorList>
    </citation>
    <scope>NUCLEOTIDE SEQUENCE</scope>
</reference>
<dbReference type="EMBL" id="CAKOGL010000017">
    <property type="protein sequence ID" value="CAH2097239.1"/>
    <property type="molecule type" value="Genomic_DNA"/>
</dbReference>
<feature type="compositionally biased region" description="Basic residues" evidence="2">
    <location>
        <begin position="759"/>
        <end position="768"/>
    </location>
</feature>
<feature type="compositionally biased region" description="Polar residues" evidence="2">
    <location>
        <begin position="684"/>
        <end position="707"/>
    </location>
</feature>
<evidence type="ECO:0000313" key="5">
    <source>
        <dbReference type="Proteomes" id="UP001153954"/>
    </source>
</evidence>
<sequence length="940" mass="105589">MGPDTILSKNEELLLVKWVIAMGERKLPVTKDQLLDSVQRIITAGQRSTPFTLNRPGKKWYSAFLKRHSILAERVAENMSAARVGVSEEQIRGWFTEIKDYLTQNNLSEMLDDPTKIFNTDESAFFLSPKPGRVLVKRGTKNVYLANGDEKENLTVLLTANAAGKLAPPMIVYSYNRIPANIAKNVPETWAIGKSESGWMCGETFFEYVANVFNPWLIEEGIQKPVLLFVDGHKSHLTLHLSNFCSENGIEIIALYPNSTHILQPMDIAVFRPLKLFYRKAVVDWKMQNNGNKLKKEDFAPVLKIALESITVDCIKNGFRGGGLHPFGPEYIDYSKMKSQNEPKQSAVQEQQQFLNCLESQIIKTFGQDKLSMFNKFYFEGRNVLENMALEEDLNLYIIWAHNKQTTTVPLDHSAGSHALPACLNHTVASTARPESSASKLSSADARQSYCRPNPTESIVPADDAGPSTSRPESSASTVFASDARLSQCRPEPTSPTVPTNNAVPSTSRHEYSASTVSSADARQSQCRPESTRSTLSADDVVPSISRCEYSASTVPSADIRQSQYRPEPTRSTVPADHAVASTSPPDPSASKVSSADARQSQCRQEPTRSSVSVDHAFPSTSRPESFALTMSDFHSESATLPVDFDNVRPFNSHTPKKTGTDSTTHKNYDEMKKVQDISSSFTVNASQSNSYPNRSGCTPEKNSLSNALDKVPSAVTSLAWQKYHQKRSDERVRKLKEKELRAKKRLEKKLWKLDTEKNKKKKSNIKKKIQDSSSSDDTDVDIQYQGSDESEYNVELDESGLNVKENTSQMSQNENNRLNKLQKKRKRILDSDSDSELPLAKSKSKAENLKMSLKKGEFVIVTYEGEYFPGKIENTDRERYEISTMKLSTGNSFRWPKRVDKIWYPTSDIVEIINPPVPYNNRGFFKVQEMLKYLPDIYI</sequence>
<dbReference type="PANTHER" id="PTHR19303:SF74">
    <property type="entry name" value="POGO TRANSPOSABLE ELEMENT WITH KRAB DOMAIN"/>
    <property type="match status" value="1"/>
</dbReference>
<evidence type="ECO:0000256" key="2">
    <source>
        <dbReference type="SAM" id="MobiDB-lite"/>
    </source>
</evidence>
<dbReference type="Gene3D" id="3.30.420.10">
    <property type="entry name" value="Ribonuclease H-like superfamily/Ribonuclease H"/>
    <property type="match status" value="1"/>
</dbReference>
<evidence type="ECO:0000256" key="1">
    <source>
        <dbReference type="ARBA" id="ARBA00023125"/>
    </source>
</evidence>
<feature type="compositionally biased region" description="Polar residues" evidence="2">
    <location>
        <begin position="467"/>
        <end position="480"/>
    </location>
</feature>
<feature type="compositionally biased region" description="Acidic residues" evidence="2">
    <location>
        <begin position="789"/>
        <end position="799"/>
    </location>
</feature>
<dbReference type="GO" id="GO:0005634">
    <property type="term" value="C:nucleus"/>
    <property type="evidence" value="ECO:0007669"/>
    <property type="project" value="TreeGrafter"/>
</dbReference>
<dbReference type="AlphaFoldDB" id="A0AAU9UHN0"/>
<feature type="region of interest" description="Disordered" evidence="2">
    <location>
        <begin position="684"/>
        <end position="708"/>
    </location>
</feature>
<keyword evidence="1" id="KW-0238">DNA-binding</keyword>
<gene>
    <name evidence="4" type="ORF">EEDITHA_LOCUS12487</name>
</gene>
<dbReference type="PROSITE" id="PS51253">
    <property type="entry name" value="HTH_CENPB"/>
    <property type="match status" value="1"/>
</dbReference>
<feature type="region of interest" description="Disordered" evidence="2">
    <location>
        <begin position="431"/>
        <end position="623"/>
    </location>
</feature>
<dbReference type="GO" id="GO:0003677">
    <property type="term" value="F:DNA binding"/>
    <property type="evidence" value="ECO:0007669"/>
    <property type="project" value="UniProtKB-KW"/>
</dbReference>
<protein>
    <recommendedName>
        <fullName evidence="3">HTH CENPB-type domain-containing protein</fullName>
    </recommendedName>
</protein>
<dbReference type="InterPro" id="IPR036397">
    <property type="entry name" value="RNaseH_sf"/>
</dbReference>
<evidence type="ECO:0000259" key="3">
    <source>
        <dbReference type="PROSITE" id="PS51253"/>
    </source>
</evidence>
<organism evidence="4 5">
    <name type="scientific">Euphydryas editha</name>
    <name type="common">Edith's checkerspot</name>
    <dbReference type="NCBI Taxonomy" id="104508"/>
    <lineage>
        <taxon>Eukaryota</taxon>
        <taxon>Metazoa</taxon>
        <taxon>Ecdysozoa</taxon>
        <taxon>Arthropoda</taxon>
        <taxon>Hexapoda</taxon>
        <taxon>Insecta</taxon>
        <taxon>Pterygota</taxon>
        <taxon>Neoptera</taxon>
        <taxon>Endopterygota</taxon>
        <taxon>Lepidoptera</taxon>
        <taxon>Glossata</taxon>
        <taxon>Ditrysia</taxon>
        <taxon>Papilionoidea</taxon>
        <taxon>Nymphalidae</taxon>
        <taxon>Nymphalinae</taxon>
        <taxon>Euphydryas</taxon>
    </lineage>
</organism>
<dbReference type="Proteomes" id="UP001153954">
    <property type="component" value="Unassembled WGS sequence"/>
</dbReference>
<feature type="compositionally biased region" description="Polar residues" evidence="2">
    <location>
        <begin position="431"/>
        <end position="446"/>
    </location>
</feature>
<dbReference type="InterPro" id="IPR050863">
    <property type="entry name" value="CenT-Element_Derived"/>
</dbReference>
<keyword evidence="5" id="KW-1185">Reference proteome</keyword>
<dbReference type="InterPro" id="IPR004875">
    <property type="entry name" value="DDE_SF_endonuclease_dom"/>
</dbReference>
<feature type="compositionally biased region" description="Polar residues" evidence="2">
    <location>
        <begin position="551"/>
        <end position="573"/>
    </location>
</feature>
<feature type="region of interest" description="Disordered" evidence="2">
    <location>
        <begin position="758"/>
        <end position="842"/>
    </location>
</feature>
<feature type="region of interest" description="Disordered" evidence="2">
    <location>
        <begin position="645"/>
        <end position="668"/>
    </location>
</feature>
<feature type="domain" description="HTH CENPB-type" evidence="3">
    <location>
        <begin position="1"/>
        <end position="74"/>
    </location>
</feature>
<evidence type="ECO:0000313" key="4">
    <source>
        <dbReference type="EMBL" id="CAH2097239.1"/>
    </source>
</evidence>
<dbReference type="InterPro" id="IPR006600">
    <property type="entry name" value="HTH_CenpB_DNA-bd_dom"/>
</dbReference>
<feature type="compositionally biased region" description="Polar residues" evidence="2">
    <location>
        <begin position="591"/>
        <end position="623"/>
    </location>
</feature>
<comment type="caution">
    <text evidence="4">The sequence shown here is derived from an EMBL/GenBank/DDBJ whole genome shotgun (WGS) entry which is preliminary data.</text>
</comment>
<dbReference type="Pfam" id="PF03184">
    <property type="entry name" value="DDE_1"/>
    <property type="match status" value="1"/>
</dbReference>